<accession>A0ACC2REY3</accession>
<reference evidence="1" key="1">
    <citation type="submission" date="2022-04" db="EMBL/GenBank/DDBJ databases">
        <title>Genome of the entomopathogenic fungus Entomophthora muscae.</title>
        <authorList>
            <person name="Elya C."/>
            <person name="Lovett B.R."/>
            <person name="Lee E."/>
            <person name="Macias A.M."/>
            <person name="Hajek A.E."/>
            <person name="De Bivort B.L."/>
            <person name="Kasson M.T."/>
            <person name="De Fine Licht H.H."/>
            <person name="Stajich J.E."/>
        </authorList>
    </citation>
    <scope>NUCLEOTIDE SEQUENCE</scope>
    <source>
        <strain evidence="1">Berkeley</strain>
    </source>
</reference>
<proteinExistence type="predicted"/>
<sequence>MKAFPTTLLLKKVVEGISEAVILEQKKKFKEEVSLANLAPTKPNWDLKRDVEKKLQKLERRTQVKIHEIVRDRIKAQNQEGKGLNGNVASGQEFLEAINNQTKLDKNDDEDED</sequence>
<dbReference type="EMBL" id="QTSX02007363">
    <property type="protein sequence ID" value="KAJ9048593.1"/>
    <property type="molecule type" value="Genomic_DNA"/>
</dbReference>
<name>A0ACC2REY3_9FUNG</name>
<organism evidence="1 2">
    <name type="scientific">Entomophthora muscae</name>
    <dbReference type="NCBI Taxonomy" id="34485"/>
    <lineage>
        <taxon>Eukaryota</taxon>
        <taxon>Fungi</taxon>
        <taxon>Fungi incertae sedis</taxon>
        <taxon>Zoopagomycota</taxon>
        <taxon>Entomophthoromycotina</taxon>
        <taxon>Entomophthoromycetes</taxon>
        <taxon>Entomophthorales</taxon>
        <taxon>Entomophthoraceae</taxon>
        <taxon>Entomophthora</taxon>
    </lineage>
</organism>
<protein>
    <submittedName>
        <fullName evidence="1">Uncharacterized protein</fullName>
    </submittedName>
</protein>
<comment type="caution">
    <text evidence="1">The sequence shown here is derived from an EMBL/GenBank/DDBJ whole genome shotgun (WGS) entry which is preliminary data.</text>
</comment>
<dbReference type="Proteomes" id="UP001165960">
    <property type="component" value="Unassembled WGS sequence"/>
</dbReference>
<keyword evidence="2" id="KW-1185">Reference proteome</keyword>
<evidence type="ECO:0000313" key="2">
    <source>
        <dbReference type="Proteomes" id="UP001165960"/>
    </source>
</evidence>
<evidence type="ECO:0000313" key="1">
    <source>
        <dbReference type="EMBL" id="KAJ9048593.1"/>
    </source>
</evidence>
<gene>
    <name evidence="1" type="ORF">DSO57_1033440</name>
</gene>